<dbReference type="EMBL" id="CR555306">
    <property type="protein sequence ID" value="CAI07795.1"/>
    <property type="molecule type" value="Genomic_DNA"/>
</dbReference>
<sequence>MVFHVFPVSLKKIACVGGLAGQANCSRHEFVGDPCVIAGGAGATGVRSSAGSVPGRVSDSIAPAKRFVCAGSDPEAAGGACLRRRGTE</sequence>
<organism evidence="1 2">
    <name type="scientific">Aromatoleum aromaticum (strain DSM 19018 / LMG 30748 / EbN1)</name>
    <name type="common">Azoarcus sp. (strain EbN1)</name>
    <dbReference type="NCBI Taxonomy" id="76114"/>
    <lineage>
        <taxon>Bacteria</taxon>
        <taxon>Pseudomonadati</taxon>
        <taxon>Pseudomonadota</taxon>
        <taxon>Betaproteobacteria</taxon>
        <taxon>Rhodocyclales</taxon>
        <taxon>Rhodocyclaceae</taxon>
        <taxon>Aromatoleum</taxon>
    </lineage>
</organism>
<protein>
    <submittedName>
        <fullName evidence="1">Uncharacterized protein</fullName>
    </submittedName>
</protein>
<proteinExistence type="predicted"/>
<keyword evidence="2" id="KW-1185">Reference proteome</keyword>
<gene>
    <name evidence="1" type="ORF">ebA2968</name>
</gene>
<reference evidence="1 2" key="1">
    <citation type="journal article" date="2005" name="Arch. Microbiol.">
        <title>The genome sequence of an anaerobic aromatic-degrading denitrifying bacterium, strain EbN1.</title>
        <authorList>
            <person name="Rabus R."/>
            <person name="Kube M."/>
            <person name="Heider J."/>
            <person name="Beck A."/>
            <person name="Heitmann K."/>
            <person name="Widdel F."/>
            <person name="Reinhardt R."/>
        </authorList>
    </citation>
    <scope>NUCLEOTIDE SEQUENCE [LARGE SCALE GENOMIC DNA]</scope>
    <source>
        <strain evidence="1 2">EbN1</strain>
    </source>
</reference>
<dbReference type="Proteomes" id="UP000006552">
    <property type="component" value="Chromosome"/>
</dbReference>
<dbReference type="KEGG" id="eba:ebA2968"/>
<evidence type="ECO:0000313" key="2">
    <source>
        <dbReference type="Proteomes" id="UP000006552"/>
    </source>
</evidence>
<dbReference type="AlphaFoldDB" id="Q5P4G8"/>
<dbReference type="STRING" id="76114.ebA2968"/>
<accession>Q5P4G8</accession>
<evidence type="ECO:0000313" key="1">
    <source>
        <dbReference type="EMBL" id="CAI07795.1"/>
    </source>
</evidence>
<dbReference type="HOGENOM" id="CLU_2462406_0_0_4"/>
<name>Q5P4G8_AROAE</name>